<dbReference type="EMBL" id="CP020028">
    <property type="protein sequence ID" value="ASR48983.1"/>
    <property type="molecule type" value="Genomic_DNA"/>
</dbReference>
<organism evidence="1 2">
    <name type="scientific">Paenibacillus kribbensis</name>
    <dbReference type="NCBI Taxonomy" id="172713"/>
    <lineage>
        <taxon>Bacteria</taxon>
        <taxon>Bacillati</taxon>
        <taxon>Bacillota</taxon>
        <taxon>Bacilli</taxon>
        <taxon>Bacillales</taxon>
        <taxon>Paenibacillaceae</taxon>
        <taxon>Paenibacillus</taxon>
    </lineage>
</organism>
<dbReference type="NCBIfam" id="TIGR01630">
    <property type="entry name" value="psiM2_ORF9"/>
    <property type="match status" value="1"/>
</dbReference>
<dbReference type="STRING" id="172713.GCA_001705305_01249"/>
<sequence>MEKHFKPPKMKQLIETFSFSELRKLIGEMDIEFFALAYFPKYFDRAFGQFHKELFSELRHMLANTGLITAFGLPREHGKSTISSFLFPLYATLYDKSQFTLIISATEQIALPFLDMIKDELETNQMLIEDFGIRKGSRWNNNEIWLKSKGGLDSCIMIRGIDGSLRGIHYKHYRPTLVLMDDLLKEDTARSEAKREQVKNTFTDVILPIGTRDTNILICGTILNEEDIMADLLKGKIPGVRSVRKAAVLQFSERDDLWSEWERQYNNLQDEDRINTALSFFMANEEEMLEGTKILWSEYLDYYYLMCKKQAMGEKSFYKELQNDPRSTDEYIFQNLMYWDRLPEFEDMELAMYIDPAIKAGKKNDYSAISIIGQHRKTKQMYVLDGNIYKLLPDDLFQVAMEKLKLYPVDKLGFEVNQAQSYMKQKFEEELWKAKIHTPVESVHSKGQKHERIISLEPEVKKGHILFNTDNLRYNHQVRDYNRNCTYDDAPDSLYGAVQLIQSVKSLKFYDRSLLF</sequence>
<reference evidence="1 2" key="1">
    <citation type="submission" date="2017-03" db="EMBL/GenBank/DDBJ databases">
        <title>Complete genome sequence of Paenibacillus Kribbensis producing bioflocculants.</title>
        <authorList>
            <person name="Lee H.-G."/>
            <person name="Oh H.-M."/>
        </authorList>
    </citation>
    <scope>NUCLEOTIDE SEQUENCE [LARGE SCALE GENOMIC DNA]</scope>
    <source>
        <strain evidence="1 2">AM49</strain>
    </source>
</reference>
<dbReference type="Gene3D" id="3.40.50.300">
    <property type="entry name" value="P-loop containing nucleotide triphosphate hydrolases"/>
    <property type="match status" value="1"/>
</dbReference>
<name>A0A222WTD8_9BACL</name>
<evidence type="ECO:0008006" key="3">
    <source>
        <dbReference type="Google" id="ProtNLM"/>
    </source>
</evidence>
<dbReference type="AlphaFoldDB" id="A0A222WTD8"/>
<dbReference type="Gene3D" id="3.30.420.240">
    <property type="match status" value="1"/>
</dbReference>
<protein>
    <recommendedName>
        <fullName evidence="3">Terminase large subunit gp17-like C-terminal domain-containing protein</fullName>
    </recommendedName>
</protein>
<keyword evidence="2" id="KW-1185">Reference proteome</keyword>
<dbReference type="OrthoDB" id="378710at2"/>
<dbReference type="Proteomes" id="UP000214666">
    <property type="component" value="Chromosome"/>
</dbReference>
<proteinExistence type="predicted"/>
<dbReference type="RefSeq" id="WP_094156258.1">
    <property type="nucleotide sequence ID" value="NZ_CP020028.1"/>
</dbReference>
<dbReference type="InterPro" id="IPR027417">
    <property type="entry name" value="P-loop_NTPase"/>
</dbReference>
<evidence type="ECO:0000313" key="2">
    <source>
        <dbReference type="Proteomes" id="UP000214666"/>
    </source>
</evidence>
<gene>
    <name evidence="1" type="ORF">B4V02_20935</name>
</gene>
<dbReference type="InterPro" id="IPR006517">
    <property type="entry name" value="Phage_terminase_lsu-like_C"/>
</dbReference>
<dbReference type="KEGG" id="pkb:B4V02_20935"/>
<accession>A0A222WTD8</accession>
<evidence type="ECO:0000313" key="1">
    <source>
        <dbReference type="EMBL" id="ASR48983.1"/>
    </source>
</evidence>